<comment type="subcellular location">
    <subcellularLocation>
        <location evidence="1">Mitochondrion</location>
    </subcellularLocation>
</comment>
<dbReference type="InterPro" id="IPR036838">
    <property type="entry name" value="Ribosomal_uS10_dom_sf"/>
</dbReference>
<evidence type="ECO:0000256" key="1">
    <source>
        <dbReference type="ARBA" id="ARBA00004173"/>
    </source>
</evidence>
<dbReference type="EMBL" id="DYDO01000004">
    <property type="protein sequence ID" value="DBA27206.1"/>
    <property type="molecule type" value="Genomic_DNA"/>
</dbReference>
<dbReference type="SMART" id="SM01403">
    <property type="entry name" value="Ribosomal_S10"/>
    <property type="match status" value="1"/>
</dbReference>
<dbReference type="GO" id="GO:0006412">
    <property type="term" value="P:translation"/>
    <property type="evidence" value="ECO:0007669"/>
    <property type="project" value="InterPro"/>
</dbReference>
<feature type="domain" description="Small ribosomal subunit protein uS10" evidence="8">
    <location>
        <begin position="83"/>
        <end position="180"/>
    </location>
</feature>
<reference evidence="9" key="1">
    <citation type="thesis" date="2020" institute="ProQuest LLC" country="789 East Eisenhower Parkway, Ann Arbor, MI, USA">
        <title>Comparative Genomics and Chromosome Evolution.</title>
        <authorList>
            <person name="Mudd A.B."/>
        </authorList>
    </citation>
    <scope>NUCLEOTIDE SEQUENCE</scope>
    <source>
        <strain evidence="9">1538</strain>
        <tissue evidence="9">Blood</tissue>
    </source>
</reference>
<dbReference type="GO" id="GO:0003735">
    <property type="term" value="F:structural constituent of ribosome"/>
    <property type="evidence" value="ECO:0007669"/>
    <property type="project" value="InterPro"/>
</dbReference>
<comment type="caution">
    <text evidence="9">The sequence shown here is derived from an EMBL/GenBank/DDBJ whole genome shotgun (WGS) entry which is preliminary data.</text>
</comment>
<dbReference type="PANTHER" id="PTHR13334:SF4">
    <property type="entry name" value="SMALL RIBOSOMAL SUBUNIT PROTEIN US10M"/>
    <property type="match status" value="1"/>
</dbReference>
<keyword evidence="4" id="KW-0496">Mitochondrion</keyword>
<evidence type="ECO:0000256" key="3">
    <source>
        <dbReference type="ARBA" id="ARBA00022980"/>
    </source>
</evidence>
<organism evidence="9 10">
    <name type="scientific">Pyxicephalus adspersus</name>
    <name type="common">African bullfrog</name>
    <dbReference type="NCBI Taxonomy" id="30357"/>
    <lineage>
        <taxon>Eukaryota</taxon>
        <taxon>Metazoa</taxon>
        <taxon>Chordata</taxon>
        <taxon>Craniata</taxon>
        <taxon>Vertebrata</taxon>
        <taxon>Euteleostomi</taxon>
        <taxon>Amphibia</taxon>
        <taxon>Batrachia</taxon>
        <taxon>Anura</taxon>
        <taxon>Neobatrachia</taxon>
        <taxon>Ranoidea</taxon>
        <taxon>Pyxicephalidae</taxon>
        <taxon>Pyxicephalinae</taxon>
        <taxon>Pyxicephalus</taxon>
    </lineage>
</organism>
<evidence type="ECO:0000256" key="7">
    <source>
        <dbReference type="ARBA" id="ARBA00035544"/>
    </source>
</evidence>
<evidence type="ECO:0000256" key="2">
    <source>
        <dbReference type="ARBA" id="ARBA00007102"/>
    </source>
</evidence>
<keyword evidence="5" id="KW-0687">Ribonucleoprotein</keyword>
<accession>A0AAV3ACZ8</accession>
<evidence type="ECO:0000256" key="4">
    <source>
        <dbReference type="ARBA" id="ARBA00023128"/>
    </source>
</evidence>
<keyword evidence="3" id="KW-0689">Ribosomal protein</keyword>
<proteinExistence type="inferred from homology"/>
<dbReference type="GO" id="GO:0005763">
    <property type="term" value="C:mitochondrial small ribosomal subunit"/>
    <property type="evidence" value="ECO:0007669"/>
    <property type="project" value="InterPro"/>
</dbReference>
<evidence type="ECO:0000256" key="5">
    <source>
        <dbReference type="ARBA" id="ARBA00023274"/>
    </source>
</evidence>
<evidence type="ECO:0000313" key="10">
    <source>
        <dbReference type="Proteomes" id="UP001181693"/>
    </source>
</evidence>
<dbReference type="InterPro" id="IPR040055">
    <property type="entry name" value="Ribosomal_uS10m"/>
</dbReference>
<protein>
    <recommendedName>
        <fullName evidence="6">Small ribosomal subunit protein uS10m</fullName>
    </recommendedName>
    <alternativeName>
        <fullName evidence="7">28S ribosomal protein S10, mitochondrial</fullName>
    </alternativeName>
</protein>
<dbReference type="PANTHER" id="PTHR13334">
    <property type="entry name" value="MITOCHONDRIAL 28S RIBOSOMAL PROTEIN S10"/>
    <property type="match status" value="1"/>
</dbReference>
<evidence type="ECO:0000256" key="6">
    <source>
        <dbReference type="ARBA" id="ARBA00035261"/>
    </source>
</evidence>
<dbReference type="FunFam" id="3.30.70.600:FF:000005">
    <property type="entry name" value="28S ribosomal protein S10, mitochondrial"/>
    <property type="match status" value="1"/>
</dbReference>
<name>A0AAV3ACZ8_PYXAD</name>
<dbReference type="AlphaFoldDB" id="A0AAV3ACZ8"/>
<dbReference type="InterPro" id="IPR001848">
    <property type="entry name" value="Ribosomal_uS10"/>
</dbReference>
<gene>
    <name evidence="9" type="ORF">GDO54_011373</name>
</gene>
<comment type="similarity">
    <text evidence="2">Belongs to the universal ribosomal protein uS10 family.</text>
</comment>
<dbReference type="HAMAP" id="MF_00508">
    <property type="entry name" value="Ribosomal_uS10"/>
    <property type="match status" value="1"/>
</dbReference>
<dbReference type="Proteomes" id="UP001181693">
    <property type="component" value="Unassembled WGS sequence"/>
</dbReference>
<dbReference type="Pfam" id="PF00338">
    <property type="entry name" value="Ribosomal_S10"/>
    <property type="match status" value="1"/>
</dbReference>
<keyword evidence="10" id="KW-1185">Reference proteome</keyword>
<evidence type="ECO:0000259" key="8">
    <source>
        <dbReference type="SMART" id="SM01403"/>
    </source>
</evidence>
<dbReference type="InterPro" id="IPR027486">
    <property type="entry name" value="Ribosomal_uS10_dom"/>
</dbReference>
<dbReference type="Gene3D" id="3.30.70.600">
    <property type="entry name" value="Ribosomal protein S10 domain"/>
    <property type="match status" value="1"/>
</dbReference>
<sequence length="208" mass="23929">MNACRGFALLSRSVRDVARCQVLRTRPLPSCACVITQAYRHLTDASTAESAQPAVPQISDIQSRVQKLIRTTDEPDILYKKIEVLAKSHDKAVLDSYEHFTVLAANELGICVDKVYEPRRKIERFTLLKSIHIFKKHRVQYEMRTYYRCLELKHLTGSTANVYLEYIERNVPEGVALEITKTKIEKLPDHLQSPIWDTVNADEQKEQS</sequence>
<evidence type="ECO:0000313" key="9">
    <source>
        <dbReference type="EMBL" id="DBA27206.1"/>
    </source>
</evidence>
<dbReference type="SUPFAM" id="SSF54999">
    <property type="entry name" value="Ribosomal protein S10"/>
    <property type="match status" value="1"/>
</dbReference>